<dbReference type="InterPro" id="IPR000182">
    <property type="entry name" value="GNAT_dom"/>
</dbReference>
<evidence type="ECO:0000313" key="4">
    <source>
        <dbReference type="EMBL" id="NKF23845.1"/>
    </source>
</evidence>
<dbReference type="Pfam" id="PF00583">
    <property type="entry name" value="Acetyltransf_1"/>
    <property type="match status" value="1"/>
</dbReference>
<comment type="caution">
    <text evidence="4">The sequence shown here is derived from an EMBL/GenBank/DDBJ whole genome shotgun (WGS) entry which is preliminary data.</text>
</comment>
<dbReference type="GO" id="GO:0016747">
    <property type="term" value="F:acyltransferase activity, transferring groups other than amino-acyl groups"/>
    <property type="evidence" value="ECO:0007669"/>
    <property type="project" value="InterPro"/>
</dbReference>
<dbReference type="Gene3D" id="3.40.630.30">
    <property type="match status" value="1"/>
</dbReference>
<keyword evidence="2" id="KW-0012">Acyltransferase</keyword>
<keyword evidence="5" id="KW-1185">Reference proteome</keyword>
<reference evidence="4" key="1">
    <citation type="submission" date="2020-03" db="EMBL/GenBank/DDBJ databases">
        <title>Solimonas marina sp. nov., isolated from deep seawater of the Pacific Ocean.</title>
        <authorList>
            <person name="Liu X."/>
            <person name="Lai Q."/>
            <person name="Sun F."/>
            <person name="Gai Y."/>
            <person name="Li G."/>
            <person name="Shao Z."/>
        </authorList>
    </citation>
    <scope>NUCLEOTIDE SEQUENCE</scope>
    <source>
        <strain evidence="4">C16B3</strain>
    </source>
</reference>
<name>A0A969WD15_9GAMM</name>
<keyword evidence="1" id="KW-0808">Transferase</keyword>
<dbReference type="InterPro" id="IPR016181">
    <property type="entry name" value="Acyl_CoA_acyltransferase"/>
</dbReference>
<dbReference type="EMBL" id="JAAVXB010000010">
    <property type="protein sequence ID" value="NKF23845.1"/>
    <property type="molecule type" value="Genomic_DNA"/>
</dbReference>
<feature type="domain" description="N-acetyltransferase" evidence="3">
    <location>
        <begin position="3"/>
        <end position="143"/>
    </location>
</feature>
<dbReference type="PROSITE" id="PS51186">
    <property type="entry name" value="GNAT"/>
    <property type="match status" value="1"/>
</dbReference>
<dbReference type="Proteomes" id="UP000653472">
    <property type="component" value="Unassembled WGS sequence"/>
</dbReference>
<organism evidence="4 5">
    <name type="scientific">Solimonas marina</name>
    <dbReference type="NCBI Taxonomy" id="2714601"/>
    <lineage>
        <taxon>Bacteria</taxon>
        <taxon>Pseudomonadati</taxon>
        <taxon>Pseudomonadota</taxon>
        <taxon>Gammaproteobacteria</taxon>
        <taxon>Nevskiales</taxon>
        <taxon>Nevskiaceae</taxon>
        <taxon>Solimonas</taxon>
    </lineage>
</organism>
<dbReference type="AlphaFoldDB" id="A0A969WD15"/>
<evidence type="ECO:0000256" key="1">
    <source>
        <dbReference type="ARBA" id="ARBA00022679"/>
    </source>
</evidence>
<dbReference type="PANTHER" id="PTHR43877">
    <property type="entry name" value="AMINOALKYLPHOSPHONATE N-ACETYLTRANSFERASE-RELATED-RELATED"/>
    <property type="match status" value="1"/>
</dbReference>
<dbReference type="SUPFAM" id="SSF55729">
    <property type="entry name" value="Acyl-CoA N-acyltransferases (Nat)"/>
    <property type="match status" value="1"/>
</dbReference>
<accession>A0A969WD15</accession>
<dbReference type="CDD" id="cd04301">
    <property type="entry name" value="NAT_SF"/>
    <property type="match status" value="1"/>
</dbReference>
<evidence type="ECO:0000313" key="5">
    <source>
        <dbReference type="Proteomes" id="UP000653472"/>
    </source>
</evidence>
<gene>
    <name evidence="4" type="ORF">G7Y82_16145</name>
</gene>
<proteinExistence type="predicted"/>
<dbReference type="InterPro" id="IPR050832">
    <property type="entry name" value="Bact_Acetyltransf"/>
</dbReference>
<evidence type="ECO:0000256" key="2">
    <source>
        <dbReference type="ARBA" id="ARBA00023315"/>
    </source>
</evidence>
<dbReference type="PANTHER" id="PTHR43877:SF2">
    <property type="entry name" value="AMINOALKYLPHOSPHONATE N-ACETYLTRANSFERASE-RELATED"/>
    <property type="match status" value="1"/>
</dbReference>
<dbReference type="RefSeq" id="WP_168149172.1">
    <property type="nucleotide sequence ID" value="NZ_JAAVXB010000010.1"/>
</dbReference>
<protein>
    <submittedName>
        <fullName evidence="4">GNAT family N-acetyltransferase</fullName>
    </submittedName>
</protein>
<evidence type="ECO:0000259" key="3">
    <source>
        <dbReference type="PROSITE" id="PS51186"/>
    </source>
</evidence>
<sequence>MSIEIRSAEVTDAAAVARLSGMFGYAPDVAAHSERLVRLLSRADHAVWVAEAEGRIAGWLHACQQLALESGGFAEILGLVVDEQLRSHGIGAALLRTAEQWAGTQGQRSIRVRSNTARERAHQFYLREGYVATKRQQVFSKTL</sequence>